<feature type="compositionally biased region" description="Polar residues" evidence="1">
    <location>
        <begin position="33"/>
        <end position="48"/>
    </location>
</feature>
<accession>A0A8H3ZWK2</accession>
<evidence type="ECO:0000313" key="3">
    <source>
        <dbReference type="EMBL" id="KAF0326920.1"/>
    </source>
</evidence>
<evidence type="ECO:0000256" key="1">
    <source>
        <dbReference type="SAM" id="MobiDB-lite"/>
    </source>
</evidence>
<keyword evidence="2" id="KW-1133">Transmembrane helix</keyword>
<name>A0A8H3ZWK2_9PEZI</name>
<organism evidence="3 4">
    <name type="scientific">Colletotrichum asianum</name>
    <dbReference type="NCBI Taxonomy" id="702518"/>
    <lineage>
        <taxon>Eukaryota</taxon>
        <taxon>Fungi</taxon>
        <taxon>Dikarya</taxon>
        <taxon>Ascomycota</taxon>
        <taxon>Pezizomycotina</taxon>
        <taxon>Sordariomycetes</taxon>
        <taxon>Hypocreomycetidae</taxon>
        <taxon>Glomerellales</taxon>
        <taxon>Glomerellaceae</taxon>
        <taxon>Colletotrichum</taxon>
        <taxon>Colletotrichum gloeosporioides species complex</taxon>
    </lineage>
</organism>
<reference evidence="3 4" key="1">
    <citation type="submission" date="2019-12" db="EMBL/GenBank/DDBJ databases">
        <title>A genome sequence resource for the geographically widespread anthracnose pathogen Colletotrichum asianum.</title>
        <authorList>
            <person name="Meng Y."/>
        </authorList>
    </citation>
    <scope>NUCLEOTIDE SEQUENCE [LARGE SCALE GENOMIC DNA]</scope>
    <source>
        <strain evidence="3 4">ICMP 18580</strain>
    </source>
</reference>
<evidence type="ECO:0000313" key="4">
    <source>
        <dbReference type="Proteomes" id="UP000434172"/>
    </source>
</evidence>
<dbReference type="EMBL" id="WOWK01000027">
    <property type="protein sequence ID" value="KAF0326920.1"/>
    <property type="molecule type" value="Genomic_DNA"/>
</dbReference>
<feature type="transmembrane region" description="Helical" evidence="2">
    <location>
        <begin position="85"/>
        <end position="106"/>
    </location>
</feature>
<comment type="caution">
    <text evidence="3">The sequence shown here is derived from an EMBL/GenBank/DDBJ whole genome shotgun (WGS) entry which is preliminary data.</text>
</comment>
<dbReference type="Proteomes" id="UP000434172">
    <property type="component" value="Unassembled WGS sequence"/>
</dbReference>
<feature type="region of interest" description="Disordered" evidence="1">
    <location>
        <begin position="33"/>
        <end position="63"/>
    </location>
</feature>
<dbReference type="AlphaFoldDB" id="A0A8H3ZWK2"/>
<keyword evidence="2" id="KW-0812">Transmembrane</keyword>
<keyword evidence="2" id="KW-0472">Membrane</keyword>
<gene>
    <name evidence="3" type="ORF">GQ607_005978</name>
</gene>
<evidence type="ECO:0000256" key="2">
    <source>
        <dbReference type="SAM" id="Phobius"/>
    </source>
</evidence>
<sequence>MTSINGQHPPRSHLSCPHLHAQWDAQSLVSRLPQQQHLTEGHSSSARTRQQRDKRNDAKNLSQLVKHKRTRTPLIMPPKCCILSLLPYAILALSLLAGSLIMNKVASRVVAPRNRNTPDHEAGPIEITIGGCIFSNEKSSDG</sequence>
<keyword evidence="4" id="KW-1185">Reference proteome</keyword>
<protein>
    <submittedName>
        <fullName evidence="3">Uncharacterized protein</fullName>
    </submittedName>
</protein>
<proteinExistence type="predicted"/>